<protein>
    <recommendedName>
        <fullName evidence="3">Trehalose 6-phosphate phosphatase</fullName>
        <ecNumber evidence="3">3.1.3.12</ecNumber>
    </recommendedName>
</protein>
<comment type="function">
    <text evidence="2 3">Removes the phosphate from trehalose 6-phosphate to produce free trehalose.</text>
</comment>
<comment type="similarity">
    <text evidence="3">Belongs to the trehalose phosphatase family.</text>
</comment>
<dbReference type="EC" id="3.1.3.12" evidence="3"/>
<dbReference type="InterPro" id="IPR003337">
    <property type="entry name" value="Trehalose_PPase"/>
</dbReference>
<evidence type="ECO:0000256" key="1">
    <source>
        <dbReference type="ARBA" id="ARBA00022801"/>
    </source>
</evidence>
<keyword evidence="1 3" id="KW-0378">Hydrolase</keyword>
<dbReference type="GO" id="GO:0005992">
    <property type="term" value="P:trehalose biosynthetic process"/>
    <property type="evidence" value="ECO:0007669"/>
    <property type="project" value="UniProtKB-UniPathway"/>
</dbReference>
<evidence type="ECO:0000313" key="4">
    <source>
        <dbReference type="EMBL" id="OIV37071.1"/>
    </source>
</evidence>
<sequence>MNDGTEDGVSTNDGVRKAAELLGAEPSRAVAAVDFDGTLAPIVPRPEDARGDAAAVAALGRLGERIGTVAVVTGRPAELAVEYGGFAEVPGLERMVVLGHYGAERWDAAAGRVEPVGEAVPAGRLAELRAGLERLTADREQAPEGVRLEDKGRALAVHVRETDDPVRALALLDGPVRALAREVGMVVEPGRMVLEVRPAGVDKGAALASLCGAAGTPVLYAGDDLGDVPAFREVRRRGGFLVYVAAETGEAPVKALAAMADVIVDGVPGLAEFLSAVADQLA</sequence>
<dbReference type="Proteomes" id="UP000243342">
    <property type="component" value="Unassembled WGS sequence"/>
</dbReference>
<dbReference type="InterPro" id="IPR023214">
    <property type="entry name" value="HAD_sf"/>
</dbReference>
<dbReference type="PANTHER" id="PTHR43768">
    <property type="entry name" value="TREHALOSE 6-PHOSPHATE PHOSPHATASE"/>
    <property type="match status" value="1"/>
</dbReference>
<dbReference type="PANTHER" id="PTHR43768:SF3">
    <property type="entry name" value="TREHALOSE 6-PHOSPHATE PHOSPHATASE"/>
    <property type="match status" value="1"/>
</dbReference>
<keyword evidence="5" id="KW-1185">Reference proteome</keyword>
<dbReference type="UniPathway" id="UPA00299"/>
<dbReference type="InterPro" id="IPR036412">
    <property type="entry name" value="HAD-like_sf"/>
</dbReference>
<dbReference type="AlphaFoldDB" id="A0A1J7BEF1"/>
<comment type="cofactor">
    <cofactor evidence="3">
        <name>Mg(2+)</name>
        <dbReference type="ChEBI" id="CHEBI:18420"/>
    </cofactor>
</comment>
<dbReference type="SUPFAM" id="SSF56784">
    <property type="entry name" value="HAD-like"/>
    <property type="match status" value="1"/>
</dbReference>
<dbReference type="Pfam" id="PF02358">
    <property type="entry name" value="Trehalose_PPase"/>
    <property type="match status" value="1"/>
</dbReference>
<dbReference type="NCBIfam" id="TIGR00685">
    <property type="entry name" value="T6PP"/>
    <property type="match status" value="1"/>
</dbReference>
<evidence type="ECO:0000313" key="5">
    <source>
        <dbReference type="Proteomes" id="UP000243342"/>
    </source>
</evidence>
<gene>
    <name evidence="4" type="ORF">BIV57_12970</name>
</gene>
<comment type="pathway">
    <text evidence="3">Glycan biosynthesis; trehalose biosynthesis.</text>
</comment>
<dbReference type="GO" id="GO:0004805">
    <property type="term" value="F:trehalose-phosphatase activity"/>
    <property type="evidence" value="ECO:0007669"/>
    <property type="project" value="UniProtKB-EC"/>
</dbReference>
<comment type="caution">
    <text evidence="4">The sequence shown here is derived from an EMBL/GenBank/DDBJ whole genome shotgun (WGS) entry which is preliminary data.</text>
</comment>
<organism evidence="4 5">
    <name type="scientific">Mangrovactinospora gilvigrisea</name>
    <dbReference type="NCBI Taxonomy" id="1428644"/>
    <lineage>
        <taxon>Bacteria</taxon>
        <taxon>Bacillati</taxon>
        <taxon>Actinomycetota</taxon>
        <taxon>Actinomycetes</taxon>
        <taxon>Kitasatosporales</taxon>
        <taxon>Streptomycetaceae</taxon>
        <taxon>Mangrovactinospora</taxon>
    </lineage>
</organism>
<evidence type="ECO:0000256" key="2">
    <source>
        <dbReference type="ARBA" id="ARBA00024179"/>
    </source>
</evidence>
<keyword evidence="3" id="KW-0460">Magnesium</keyword>
<dbReference type="EMBL" id="MLCF01000064">
    <property type="protein sequence ID" value="OIV37071.1"/>
    <property type="molecule type" value="Genomic_DNA"/>
</dbReference>
<comment type="catalytic activity">
    <reaction evidence="3">
        <text>alpha,alpha-trehalose 6-phosphate + H2O = alpha,alpha-trehalose + phosphate</text>
        <dbReference type="Rhea" id="RHEA:23420"/>
        <dbReference type="ChEBI" id="CHEBI:15377"/>
        <dbReference type="ChEBI" id="CHEBI:16551"/>
        <dbReference type="ChEBI" id="CHEBI:43474"/>
        <dbReference type="ChEBI" id="CHEBI:58429"/>
        <dbReference type="EC" id="3.1.3.12"/>
    </reaction>
</comment>
<accession>A0A1J7BEF1</accession>
<dbReference type="OrthoDB" id="9816160at2"/>
<dbReference type="STRING" id="1428644.BIV57_12970"/>
<dbReference type="GO" id="GO:0046872">
    <property type="term" value="F:metal ion binding"/>
    <property type="evidence" value="ECO:0007669"/>
    <property type="project" value="UniProtKB-KW"/>
</dbReference>
<name>A0A1J7BEF1_9ACTN</name>
<dbReference type="InterPro" id="IPR044651">
    <property type="entry name" value="OTSB-like"/>
</dbReference>
<keyword evidence="3" id="KW-0479">Metal-binding</keyword>
<reference evidence="4 5" key="1">
    <citation type="submission" date="2016-10" db="EMBL/GenBank/DDBJ databases">
        <title>Genome sequence of Streptomyces gilvigriseus MUSC 26.</title>
        <authorList>
            <person name="Lee L.-H."/>
            <person name="Ser H.-L."/>
        </authorList>
    </citation>
    <scope>NUCLEOTIDE SEQUENCE [LARGE SCALE GENOMIC DNA]</scope>
    <source>
        <strain evidence="4 5">MUSC 26</strain>
    </source>
</reference>
<proteinExistence type="inferred from homology"/>
<dbReference type="Gene3D" id="3.40.50.1000">
    <property type="entry name" value="HAD superfamily/HAD-like"/>
    <property type="match status" value="1"/>
</dbReference>
<dbReference type="Gene3D" id="3.30.70.1020">
    <property type="entry name" value="Trehalose-6-phosphate phosphatase related protein, domain 2"/>
    <property type="match status" value="1"/>
</dbReference>
<evidence type="ECO:0000256" key="3">
    <source>
        <dbReference type="RuleBase" id="RU361117"/>
    </source>
</evidence>